<protein>
    <submittedName>
        <fullName evidence="1">Uncharacterized protein</fullName>
    </submittedName>
</protein>
<reference evidence="2" key="1">
    <citation type="journal article" date="2023" name="G3 (Bethesda)">
        <title>Genome assembly and association tests identify interacting loci associated with vigor, precocity, and sex in interspecific pistachio rootstocks.</title>
        <authorList>
            <person name="Palmer W."/>
            <person name="Jacygrad E."/>
            <person name="Sagayaradj S."/>
            <person name="Cavanaugh K."/>
            <person name="Han R."/>
            <person name="Bertier L."/>
            <person name="Beede B."/>
            <person name="Kafkas S."/>
            <person name="Golino D."/>
            <person name="Preece J."/>
            <person name="Michelmore R."/>
        </authorList>
    </citation>
    <scope>NUCLEOTIDE SEQUENCE [LARGE SCALE GENOMIC DNA]</scope>
</reference>
<sequence>MEVKVSRPRGRPRKRKTPEDENVVVTDKRRGFVEVKPIPLVGRYVLKEFAGNGIYLGKIVYYESGLYRVDYEDGDCEDLDSSELRQFLVGEKDFDDELSRRRVKLDEWILKRSVKKKQDDIEKKDRDLKCEVDKVEVSVLSDVSGGLMVDDDEELVEGDVDSSSDSCEHVRDMYASLEAEAPHIPPLQLPPSSGTIGVPEEYVSQLFSVYGFLRSFGIRLFLSPFGLDDFVGSLNCCVPNTLMDSIHVALMRVLKRHLEALSSDGSELASNCFRCMDWSLLDTLTWPVYVVHYLTLMGYTKGPEWKGFYNDALEREYYSLSTGRKLMILQILCDDALDCGEIRAEIDMREESEVGIDPDAVVTNAPENGPRRVHPRYSKTSACKGREAVEIIAGSNETKSACKARDVDAPDDDVDGNGDECCICGMDGTLLCCDGCPSAYHTRCIGVAKMYIPEGSWLSTSNNTEPYFRYYNPVDIPMVLQVLLSSAQHVSSYSGICKAILQYWGIPEGVIDPMGVIKADEKFCSLSPHPPVKESYGVTDMVEAENASSNNGSNVDNVAVSSLGYFCGHNDPTQPSCWSEQ</sequence>
<name>A0ACC1A983_9ROSI</name>
<proteinExistence type="predicted"/>
<accession>A0ACC1A983</accession>
<dbReference type="EMBL" id="CM047907">
    <property type="protein sequence ID" value="KAJ0083367.1"/>
    <property type="molecule type" value="Genomic_DNA"/>
</dbReference>
<organism evidence="1 2">
    <name type="scientific">Pistacia atlantica</name>
    <dbReference type="NCBI Taxonomy" id="434234"/>
    <lineage>
        <taxon>Eukaryota</taxon>
        <taxon>Viridiplantae</taxon>
        <taxon>Streptophyta</taxon>
        <taxon>Embryophyta</taxon>
        <taxon>Tracheophyta</taxon>
        <taxon>Spermatophyta</taxon>
        <taxon>Magnoliopsida</taxon>
        <taxon>eudicotyledons</taxon>
        <taxon>Gunneridae</taxon>
        <taxon>Pentapetalae</taxon>
        <taxon>rosids</taxon>
        <taxon>malvids</taxon>
        <taxon>Sapindales</taxon>
        <taxon>Anacardiaceae</taxon>
        <taxon>Pistacia</taxon>
    </lineage>
</organism>
<keyword evidence="2" id="KW-1185">Reference proteome</keyword>
<comment type="caution">
    <text evidence="1">The sequence shown here is derived from an EMBL/GenBank/DDBJ whole genome shotgun (WGS) entry which is preliminary data.</text>
</comment>
<gene>
    <name evidence="1" type="ORF">Patl1_30508</name>
</gene>
<dbReference type="Proteomes" id="UP001164250">
    <property type="component" value="Chromosome 11"/>
</dbReference>
<evidence type="ECO:0000313" key="2">
    <source>
        <dbReference type="Proteomes" id="UP001164250"/>
    </source>
</evidence>
<evidence type="ECO:0000313" key="1">
    <source>
        <dbReference type="EMBL" id="KAJ0083367.1"/>
    </source>
</evidence>